<keyword evidence="1" id="KW-0472">Membrane</keyword>
<keyword evidence="1" id="KW-0812">Transmembrane</keyword>
<feature type="transmembrane region" description="Helical" evidence="1">
    <location>
        <begin position="117"/>
        <end position="138"/>
    </location>
</feature>
<evidence type="ECO:0000313" key="3">
    <source>
        <dbReference type="Proteomes" id="UP000315389"/>
    </source>
</evidence>
<dbReference type="AlphaFoldDB" id="A0A542ZUK4"/>
<keyword evidence="1" id="KW-1133">Transmembrane helix</keyword>
<reference evidence="2 3" key="1">
    <citation type="submission" date="2019-06" db="EMBL/GenBank/DDBJ databases">
        <title>Sequencing the genomes of 1000 actinobacteria strains.</title>
        <authorList>
            <person name="Klenk H.-P."/>
        </authorList>
    </citation>
    <scope>NUCLEOTIDE SEQUENCE [LARGE SCALE GENOMIC DNA]</scope>
    <source>
        <strain evidence="2 3">DSM 4813</strain>
    </source>
</reference>
<gene>
    <name evidence="2" type="ORF">FB461_0519</name>
</gene>
<evidence type="ECO:0000313" key="2">
    <source>
        <dbReference type="EMBL" id="TQL64034.1"/>
    </source>
</evidence>
<dbReference type="Proteomes" id="UP000315389">
    <property type="component" value="Unassembled WGS sequence"/>
</dbReference>
<dbReference type="RefSeq" id="WP_142118673.1">
    <property type="nucleotide sequence ID" value="NZ_BAAASV010000003.1"/>
</dbReference>
<dbReference type="OrthoDB" id="5149883at2"/>
<comment type="caution">
    <text evidence="2">The sequence shown here is derived from an EMBL/GenBank/DDBJ whole genome shotgun (WGS) entry which is preliminary data.</text>
</comment>
<feature type="transmembrane region" description="Helical" evidence="1">
    <location>
        <begin position="79"/>
        <end position="97"/>
    </location>
</feature>
<protein>
    <submittedName>
        <fullName evidence="2">Uncharacterized protein</fullName>
    </submittedName>
</protein>
<feature type="transmembrane region" description="Helical" evidence="1">
    <location>
        <begin position="51"/>
        <end position="72"/>
    </location>
</feature>
<proteinExistence type="predicted"/>
<evidence type="ECO:0000256" key="1">
    <source>
        <dbReference type="SAM" id="Phobius"/>
    </source>
</evidence>
<accession>A0A542ZUK4</accession>
<sequence length="162" mass="16948">MTHVNFDSQAPTAGDEPNTAVGVGYHIGALIGGAAAGSAVALLGTLVHRQWYPWLLIAALLVTLIGGLWLVLWRRALAGVGYLSAWSITALMLAGQGPGGDILLPSESLGAAPGGAGVVWLNLGMVCALLPLLVLVPFGRKRRNRRIPSGAPRQDRENPHYS</sequence>
<name>A0A542ZUK4_RARFA</name>
<organism evidence="2 3">
    <name type="scientific">Rarobacter faecitabidus</name>
    <dbReference type="NCBI Taxonomy" id="13243"/>
    <lineage>
        <taxon>Bacteria</taxon>
        <taxon>Bacillati</taxon>
        <taxon>Actinomycetota</taxon>
        <taxon>Actinomycetes</taxon>
        <taxon>Micrococcales</taxon>
        <taxon>Rarobacteraceae</taxon>
        <taxon>Rarobacter</taxon>
    </lineage>
</organism>
<dbReference type="EMBL" id="VFOS01000001">
    <property type="protein sequence ID" value="TQL64034.1"/>
    <property type="molecule type" value="Genomic_DNA"/>
</dbReference>
<keyword evidence="3" id="KW-1185">Reference proteome</keyword>